<dbReference type="EMBL" id="JBHSAX010000014">
    <property type="protein sequence ID" value="MFC3963422.1"/>
    <property type="molecule type" value="Genomic_DNA"/>
</dbReference>
<name>A0ABV8DV85_9NOCA</name>
<comment type="caution">
    <text evidence="2">The sequence shown here is derived from an EMBL/GenBank/DDBJ whole genome shotgun (WGS) entry which is preliminary data.</text>
</comment>
<sequence length="106" mass="10869">MTYPPPGYPQQHYYRPPDHPQATAIVILGVLGLVLCQFLGPVAFVMGGKALAEIDNSGGAVGGRSTVLAGYICGIIGTVILVVTILVIIAAVIIAVVAGESTTSTY</sequence>
<evidence type="ECO:0000313" key="2">
    <source>
        <dbReference type="EMBL" id="MFC3963422.1"/>
    </source>
</evidence>
<gene>
    <name evidence="2" type="ORF">ACFO0B_15630</name>
</gene>
<keyword evidence="1" id="KW-1133">Transmembrane helix</keyword>
<keyword evidence="1" id="KW-0812">Transmembrane</keyword>
<dbReference type="Proteomes" id="UP001595696">
    <property type="component" value="Unassembled WGS sequence"/>
</dbReference>
<proteinExistence type="predicted"/>
<protein>
    <submittedName>
        <fullName evidence="2">DUF4190 domain-containing protein</fullName>
    </submittedName>
</protein>
<reference evidence="3" key="1">
    <citation type="journal article" date="2019" name="Int. J. Syst. Evol. Microbiol.">
        <title>The Global Catalogue of Microorganisms (GCM) 10K type strain sequencing project: providing services to taxonomists for standard genome sequencing and annotation.</title>
        <authorList>
            <consortium name="The Broad Institute Genomics Platform"/>
            <consortium name="The Broad Institute Genome Sequencing Center for Infectious Disease"/>
            <person name="Wu L."/>
            <person name="Ma J."/>
        </authorList>
    </citation>
    <scope>NUCLEOTIDE SEQUENCE [LARGE SCALE GENOMIC DNA]</scope>
    <source>
        <strain evidence="3">CGMCC 4.7330</strain>
    </source>
</reference>
<dbReference type="RefSeq" id="WP_378613168.1">
    <property type="nucleotide sequence ID" value="NZ_JBHSAX010000014.1"/>
</dbReference>
<keyword evidence="3" id="KW-1185">Reference proteome</keyword>
<evidence type="ECO:0000256" key="1">
    <source>
        <dbReference type="SAM" id="Phobius"/>
    </source>
</evidence>
<keyword evidence="1" id="KW-0472">Membrane</keyword>
<organism evidence="2 3">
    <name type="scientific">Nocardia jiangsuensis</name>
    <dbReference type="NCBI Taxonomy" id="1691563"/>
    <lineage>
        <taxon>Bacteria</taxon>
        <taxon>Bacillati</taxon>
        <taxon>Actinomycetota</taxon>
        <taxon>Actinomycetes</taxon>
        <taxon>Mycobacteriales</taxon>
        <taxon>Nocardiaceae</taxon>
        <taxon>Nocardia</taxon>
    </lineage>
</organism>
<feature type="transmembrane region" description="Helical" evidence="1">
    <location>
        <begin position="22"/>
        <end position="47"/>
    </location>
</feature>
<feature type="transmembrane region" description="Helical" evidence="1">
    <location>
        <begin position="68"/>
        <end position="98"/>
    </location>
</feature>
<accession>A0ABV8DV85</accession>
<evidence type="ECO:0000313" key="3">
    <source>
        <dbReference type="Proteomes" id="UP001595696"/>
    </source>
</evidence>